<gene>
    <name evidence="1" type="ORF">Ctob_015215</name>
</gene>
<dbReference type="GO" id="GO:0016791">
    <property type="term" value="F:phosphatase activity"/>
    <property type="evidence" value="ECO:0007669"/>
    <property type="project" value="TreeGrafter"/>
</dbReference>
<dbReference type="AlphaFoldDB" id="A0A0M0KBS9"/>
<dbReference type="Proteomes" id="UP000037460">
    <property type="component" value="Unassembled WGS sequence"/>
</dbReference>
<dbReference type="OrthoDB" id="27226at2759"/>
<name>A0A0M0KBS9_9EUKA</name>
<comment type="caution">
    <text evidence="1">The sequence shown here is derived from an EMBL/GenBank/DDBJ whole genome shotgun (WGS) entry which is preliminary data.</text>
</comment>
<dbReference type="Pfam" id="PF08282">
    <property type="entry name" value="Hydrolase_3"/>
    <property type="match status" value="1"/>
</dbReference>
<keyword evidence="1" id="KW-0378">Hydrolase</keyword>
<accession>A0A0M0KBS9</accession>
<evidence type="ECO:0000313" key="1">
    <source>
        <dbReference type="EMBL" id="KOO35873.1"/>
    </source>
</evidence>
<dbReference type="Gene3D" id="3.40.50.1000">
    <property type="entry name" value="HAD superfamily/HAD-like"/>
    <property type="match status" value="1"/>
</dbReference>
<dbReference type="SUPFAM" id="SSF56784">
    <property type="entry name" value="HAD-like"/>
    <property type="match status" value="1"/>
</dbReference>
<dbReference type="GO" id="GO:0005829">
    <property type="term" value="C:cytosol"/>
    <property type="evidence" value="ECO:0007669"/>
    <property type="project" value="TreeGrafter"/>
</dbReference>
<reference evidence="2" key="1">
    <citation type="journal article" date="2015" name="PLoS Genet.">
        <title>Genome Sequence and Transcriptome Analyses of Chrysochromulina tobin: Metabolic Tools for Enhanced Algal Fitness in the Prominent Order Prymnesiales (Haptophyceae).</title>
        <authorList>
            <person name="Hovde B.T."/>
            <person name="Deodato C.R."/>
            <person name="Hunsperger H.M."/>
            <person name="Ryken S.A."/>
            <person name="Yost W."/>
            <person name="Jha R.K."/>
            <person name="Patterson J."/>
            <person name="Monnat R.J. Jr."/>
            <person name="Barlow S.B."/>
            <person name="Starkenburg S.R."/>
            <person name="Cattolico R.A."/>
        </authorList>
    </citation>
    <scope>NUCLEOTIDE SEQUENCE</scope>
    <source>
        <strain evidence="2">CCMP291</strain>
    </source>
</reference>
<evidence type="ECO:0000313" key="2">
    <source>
        <dbReference type="Proteomes" id="UP000037460"/>
    </source>
</evidence>
<dbReference type="PANTHER" id="PTHR10000">
    <property type="entry name" value="PHOSPHOSERINE PHOSPHATASE"/>
    <property type="match status" value="1"/>
</dbReference>
<dbReference type="PANTHER" id="PTHR10000:SF8">
    <property type="entry name" value="HAD SUPERFAMILY HYDROLASE-LIKE, TYPE 3"/>
    <property type="match status" value="1"/>
</dbReference>
<proteinExistence type="predicted"/>
<organism evidence="1 2">
    <name type="scientific">Chrysochromulina tobinii</name>
    <dbReference type="NCBI Taxonomy" id="1460289"/>
    <lineage>
        <taxon>Eukaryota</taxon>
        <taxon>Haptista</taxon>
        <taxon>Haptophyta</taxon>
        <taxon>Prymnesiophyceae</taxon>
        <taxon>Prymnesiales</taxon>
        <taxon>Chrysochromulinaceae</taxon>
        <taxon>Chrysochromulina</taxon>
    </lineage>
</organism>
<keyword evidence="2" id="KW-1185">Reference proteome</keyword>
<dbReference type="InterPro" id="IPR006379">
    <property type="entry name" value="HAD-SF_hydro_IIB"/>
</dbReference>
<dbReference type="EMBL" id="JWZX01000722">
    <property type="protein sequence ID" value="KOO35873.1"/>
    <property type="molecule type" value="Genomic_DNA"/>
</dbReference>
<dbReference type="NCBIfam" id="TIGR01484">
    <property type="entry name" value="HAD-SF-IIB"/>
    <property type="match status" value="1"/>
</dbReference>
<sequence length="232" mass="24563">MGRGRAGAYRALGPIGDRLMREGAAGVFLNGLLVYGPGGEELIFEQRLPPEVVLDVADFAAEQKGSLTAFSGDRILCNKRDQYTDILVAYRDPTPIAAGPWQRIAADEPVNKLIILAPRERVLELRPLLAARLGDSASITQAVPEMLEVLPRGGSKGTGVRALLERTGIAAADMMAMGDAENDIGMLELAGLSVAMGNAADAVKAIAQHVTATNVDDGAADAIEKHVLRYFS</sequence>
<protein>
    <submittedName>
        <fullName evidence="1">Haloacid dehalogenase-like hydrolase</fullName>
    </submittedName>
</protein>
<dbReference type="InterPro" id="IPR036412">
    <property type="entry name" value="HAD-like_sf"/>
</dbReference>
<dbReference type="GO" id="GO:0000287">
    <property type="term" value="F:magnesium ion binding"/>
    <property type="evidence" value="ECO:0007669"/>
    <property type="project" value="TreeGrafter"/>
</dbReference>
<dbReference type="InterPro" id="IPR023214">
    <property type="entry name" value="HAD_sf"/>
</dbReference>
<dbReference type="PROSITE" id="PS01229">
    <property type="entry name" value="COF_2"/>
    <property type="match status" value="1"/>
</dbReference>
<dbReference type="Gene3D" id="3.30.1240.10">
    <property type="match status" value="1"/>
</dbReference>